<dbReference type="Gene3D" id="3.30.200.20">
    <property type="entry name" value="Phosphorylase Kinase, domain 1"/>
    <property type="match status" value="1"/>
</dbReference>
<dbReference type="AlphaFoldDB" id="A0A517PLI9"/>
<keyword evidence="4" id="KW-0547">Nucleotide-binding</keyword>
<reference evidence="11 12" key="1">
    <citation type="submission" date="2019-02" db="EMBL/GenBank/DDBJ databases">
        <title>Deep-cultivation of Planctomycetes and their phenomic and genomic characterization uncovers novel biology.</title>
        <authorList>
            <person name="Wiegand S."/>
            <person name="Jogler M."/>
            <person name="Boedeker C."/>
            <person name="Pinto D."/>
            <person name="Vollmers J."/>
            <person name="Rivas-Marin E."/>
            <person name="Kohn T."/>
            <person name="Peeters S.H."/>
            <person name="Heuer A."/>
            <person name="Rast P."/>
            <person name="Oberbeckmann S."/>
            <person name="Bunk B."/>
            <person name="Jeske O."/>
            <person name="Meyerdierks A."/>
            <person name="Storesund J.E."/>
            <person name="Kallscheuer N."/>
            <person name="Luecker S."/>
            <person name="Lage O.M."/>
            <person name="Pohl T."/>
            <person name="Merkel B.J."/>
            <person name="Hornburger P."/>
            <person name="Mueller R.-W."/>
            <person name="Bruemmer F."/>
            <person name="Labrenz M."/>
            <person name="Spormann A.M."/>
            <person name="Op den Camp H."/>
            <person name="Overmann J."/>
            <person name="Amann R."/>
            <person name="Jetten M.S.M."/>
            <person name="Mascher T."/>
            <person name="Medema M.H."/>
            <person name="Devos D.P."/>
            <person name="Kaster A.-K."/>
            <person name="Ovreas L."/>
            <person name="Rohde M."/>
            <person name="Galperin M.Y."/>
            <person name="Jogler C."/>
        </authorList>
    </citation>
    <scope>NUCLEOTIDE SEQUENCE [LARGE SCALE GENOMIC DNA]</scope>
    <source>
        <strain evidence="11 12">HG66A1</strain>
    </source>
</reference>
<keyword evidence="5 11" id="KW-0418">Kinase</keyword>
<keyword evidence="12" id="KW-1185">Reference proteome</keyword>
<keyword evidence="7" id="KW-0175">Coiled coil</keyword>
<keyword evidence="3 11" id="KW-0808">Transferase</keyword>
<dbReference type="Gene3D" id="1.10.510.10">
    <property type="entry name" value="Transferase(Phosphotransferase) domain 1"/>
    <property type="match status" value="1"/>
</dbReference>
<keyword evidence="9" id="KW-0472">Membrane</keyword>
<evidence type="ECO:0000256" key="8">
    <source>
        <dbReference type="SAM" id="MobiDB-lite"/>
    </source>
</evidence>
<feature type="domain" description="Protein kinase" evidence="10">
    <location>
        <begin position="1"/>
        <end position="253"/>
    </location>
</feature>
<evidence type="ECO:0000256" key="7">
    <source>
        <dbReference type="SAM" id="Coils"/>
    </source>
</evidence>
<evidence type="ECO:0000256" key="6">
    <source>
        <dbReference type="ARBA" id="ARBA00022840"/>
    </source>
</evidence>
<accession>A0A517PLI9</accession>
<dbReference type="Pfam" id="PF00069">
    <property type="entry name" value="Pkinase"/>
    <property type="match status" value="1"/>
</dbReference>
<name>A0A517PLI9_9PLAN</name>
<dbReference type="PROSITE" id="PS50011">
    <property type="entry name" value="PROTEIN_KINASE_DOM"/>
    <property type="match status" value="1"/>
</dbReference>
<feature type="coiled-coil region" evidence="7">
    <location>
        <begin position="578"/>
        <end position="605"/>
    </location>
</feature>
<dbReference type="Proteomes" id="UP000320421">
    <property type="component" value="Chromosome"/>
</dbReference>
<organism evidence="11 12">
    <name type="scientific">Gimesia chilikensis</name>
    <dbReference type="NCBI Taxonomy" id="2605989"/>
    <lineage>
        <taxon>Bacteria</taxon>
        <taxon>Pseudomonadati</taxon>
        <taxon>Planctomycetota</taxon>
        <taxon>Planctomycetia</taxon>
        <taxon>Planctomycetales</taxon>
        <taxon>Planctomycetaceae</taxon>
        <taxon>Gimesia</taxon>
    </lineage>
</organism>
<dbReference type="PANTHER" id="PTHR43289">
    <property type="entry name" value="MITOGEN-ACTIVATED PROTEIN KINASE KINASE KINASE 20-RELATED"/>
    <property type="match status" value="1"/>
</dbReference>
<proteinExistence type="predicted"/>
<dbReference type="SUPFAM" id="SSF56112">
    <property type="entry name" value="Protein kinase-like (PK-like)"/>
    <property type="match status" value="1"/>
</dbReference>
<dbReference type="InterPro" id="IPR000719">
    <property type="entry name" value="Prot_kinase_dom"/>
</dbReference>
<evidence type="ECO:0000259" key="10">
    <source>
        <dbReference type="PROSITE" id="PS50011"/>
    </source>
</evidence>
<evidence type="ECO:0000256" key="4">
    <source>
        <dbReference type="ARBA" id="ARBA00022741"/>
    </source>
</evidence>
<dbReference type="InterPro" id="IPR011009">
    <property type="entry name" value="Kinase-like_dom_sf"/>
</dbReference>
<evidence type="ECO:0000256" key="9">
    <source>
        <dbReference type="SAM" id="Phobius"/>
    </source>
</evidence>
<dbReference type="GO" id="GO:0005524">
    <property type="term" value="F:ATP binding"/>
    <property type="evidence" value="ECO:0007669"/>
    <property type="project" value="UniProtKB-KW"/>
</dbReference>
<dbReference type="Gene3D" id="1.25.40.10">
    <property type="entry name" value="Tetratricopeptide repeat domain"/>
    <property type="match status" value="1"/>
</dbReference>
<evidence type="ECO:0000256" key="5">
    <source>
        <dbReference type="ARBA" id="ARBA00022777"/>
    </source>
</evidence>
<dbReference type="SMART" id="SM00220">
    <property type="entry name" value="S_TKc"/>
    <property type="match status" value="1"/>
</dbReference>
<keyword evidence="6" id="KW-0067">ATP-binding</keyword>
<evidence type="ECO:0000256" key="1">
    <source>
        <dbReference type="ARBA" id="ARBA00012513"/>
    </source>
</evidence>
<dbReference type="EC" id="2.7.11.1" evidence="1"/>
<dbReference type="GO" id="GO:0004674">
    <property type="term" value="F:protein serine/threonine kinase activity"/>
    <property type="evidence" value="ECO:0007669"/>
    <property type="project" value="UniProtKB-KW"/>
</dbReference>
<feature type="region of interest" description="Disordered" evidence="8">
    <location>
        <begin position="787"/>
        <end position="807"/>
    </location>
</feature>
<gene>
    <name evidence="11" type="primary">pknB_6</name>
    <name evidence="11" type="ORF">HG66A1_20240</name>
</gene>
<dbReference type="PANTHER" id="PTHR43289:SF30">
    <property type="entry name" value="NON-SPECIFIC SERINE_THREONINE PROTEIN KINASE"/>
    <property type="match status" value="1"/>
</dbReference>
<evidence type="ECO:0000313" key="12">
    <source>
        <dbReference type="Proteomes" id="UP000320421"/>
    </source>
</evidence>
<evidence type="ECO:0000313" key="11">
    <source>
        <dbReference type="EMBL" id="QDT20239.1"/>
    </source>
</evidence>
<dbReference type="FunFam" id="1.10.510.10:FF:000021">
    <property type="entry name" value="Serine/threonine protein kinase"/>
    <property type="match status" value="1"/>
</dbReference>
<keyword evidence="9" id="KW-1133">Transmembrane helix</keyword>
<keyword evidence="9" id="KW-0812">Transmembrane</keyword>
<protein>
    <recommendedName>
        <fullName evidence="1">non-specific serine/threonine protein kinase</fullName>
        <ecNumber evidence="1">2.7.11.1</ecNumber>
    </recommendedName>
</protein>
<sequence length="807" mass="90665">MGCVYLAQHLDLERLVALKVVAAAGTTSPSLLSRFREESRAVAAVTHPGVCHIYEAGESKGLPYLAMEYVEGVTLSEALRAQLPSPTESAKSILAISEAIEACHQAGILHRDLKPSNVMQAKDGHIKVMDFGLAKRLHAGDEHKTQTGEIIGTPSYMAPEQASGVVKQFSPATDVYAIGAILYELLTGRPPFQTPDLMQTIMLVLTEEPISPRKLQPRVPVDLETICLKCLEKKPQKRYQSAADLAEDIRRFLEHRPVEARRTPFWEKSWKWARRHPVYTVLATVSVLTLVAAVLGVSFHVERLEVALNRSERLFQGSQELGRWLVNEHIPQIARLRGGSTQQEELVSKTLEHLQQLEQDVAADRTLAEYIAQAYLRIAEIQSDPFFATDVRLQQAVESYRNTLQLYEDLEQHAGADAVSLRKPRAEILIRLAQLNQQLGEISVAREEVHKASELLAGIPQPDRNTRLLTLKAGWLTVLLDRTQLSSQACLDRCQKLMTQCGELKKFGDDPALAELQAQLSLLMADVVETSQPGTFANSMRLVSEHLEDAISYFDEPSQQDLHVVWQQAQTRSRLAQVLDTENQQKKADQLLEQAIEQQQSLANEIPESPVITLSLLKFLEQRLALEIAVPDLDAALQTAQVHQQFSEKLFLSNPKEFREQFQRSHGLLADVQRLRFRYDAAADHLREAIELARNDGSRQQQAILAGLLRAYAELLAEGDRQHSTVPERLKSLQQAVAFLNESLEIYEKLETATQSPSESPYWKSVALKHQLETEMEQLKLRTLERGRTTIPPATLDAPKPVQQKQR</sequence>
<evidence type="ECO:0000256" key="3">
    <source>
        <dbReference type="ARBA" id="ARBA00022679"/>
    </source>
</evidence>
<keyword evidence="2" id="KW-0723">Serine/threonine-protein kinase</keyword>
<dbReference type="CDD" id="cd14014">
    <property type="entry name" value="STKc_PknB_like"/>
    <property type="match status" value="1"/>
</dbReference>
<dbReference type="InterPro" id="IPR011990">
    <property type="entry name" value="TPR-like_helical_dom_sf"/>
</dbReference>
<feature type="transmembrane region" description="Helical" evidence="9">
    <location>
        <begin position="278"/>
        <end position="301"/>
    </location>
</feature>
<evidence type="ECO:0000256" key="2">
    <source>
        <dbReference type="ARBA" id="ARBA00022527"/>
    </source>
</evidence>
<dbReference type="EMBL" id="CP036266">
    <property type="protein sequence ID" value="QDT20239.1"/>
    <property type="molecule type" value="Genomic_DNA"/>
</dbReference>